<reference evidence="1 2" key="1">
    <citation type="journal article" date="2020" name="Front. Microbiol.">
        <title>Phenotypic and Genetic Characterization of the Cheese Ripening Yeast Geotrichum candidum.</title>
        <authorList>
            <person name="Perkins V."/>
            <person name="Vignola S."/>
            <person name="Lessard M.H."/>
            <person name="Plante P.L."/>
            <person name="Corbeil J."/>
            <person name="Dugat-Bony E."/>
            <person name="Frenette M."/>
            <person name="Labrie S."/>
        </authorList>
    </citation>
    <scope>NUCLEOTIDE SEQUENCE [LARGE SCALE GENOMIC DNA]</scope>
    <source>
        <strain evidence="1 2">LMA-1147</strain>
    </source>
</reference>
<dbReference type="EMBL" id="QVQA01000011">
    <property type="protein sequence ID" value="KAF5101510.1"/>
    <property type="molecule type" value="Genomic_DNA"/>
</dbReference>
<organism evidence="1 2">
    <name type="scientific">Geotrichum galactomycetum</name>
    <dbReference type="NCBI Taxonomy" id="27317"/>
    <lineage>
        <taxon>Eukaryota</taxon>
        <taxon>Fungi</taxon>
        <taxon>Dikarya</taxon>
        <taxon>Ascomycota</taxon>
        <taxon>Saccharomycotina</taxon>
        <taxon>Dipodascomycetes</taxon>
        <taxon>Dipodascales</taxon>
        <taxon>Dipodascaceae</taxon>
        <taxon>Geotrichum</taxon>
    </lineage>
</organism>
<sequence>MNSRNVAGMTPGVATEALKRRLDSPTPIKTFMISDNQILLCYERFAIFCDRFANMASPLVVNFLCKIKNAVVVYPNLVTFSPELVEVRRLDKECLLKQVITGKDIRLVDDWDKQIMIAMAHPKHPDRQLILELVNNEFDYDDDNSSLAGL</sequence>
<keyword evidence="2" id="KW-1185">Reference proteome</keyword>
<evidence type="ECO:0000313" key="1">
    <source>
        <dbReference type="EMBL" id="KAF5101510.1"/>
    </source>
</evidence>
<accession>A0ACB6V8T8</accession>
<dbReference type="Proteomes" id="UP000744676">
    <property type="component" value="Unassembled WGS sequence"/>
</dbReference>
<protein>
    <submittedName>
        <fullName evidence="1">Uncharacterized protein</fullName>
    </submittedName>
</protein>
<name>A0ACB6V8T8_9ASCO</name>
<evidence type="ECO:0000313" key="2">
    <source>
        <dbReference type="Proteomes" id="UP000744676"/>
    </source>
</evidence>
<gene>
    <name evidence="1" type="ORF">D0Z00_000785</name>
</gene>
<comment type="caution">
    <text evidence="1">The sequence shown here is derived from an EMBL/GenBank/DDBJ whole genome shotgun (WGS) entry which is preliminary data.</text>
</comment>
<proteinExistence type="predicted"/>